<gene>
    <name evidence="1" type="ORF">SAMN05421852_103214</name>
</gene>
<dbReference type="AlphaFoldDB" id="A0A1I3MV54"/>
<evidence type="ECO:0000313" key="2">
    <source>
        <dbReference type="Proteomes" id="UP000199545"/>
    </source>
</evidence>
<name>A0A1I3MV54_9BACL</name>
<reference evidence="1 2" key="1">
    <citation type="submission" date="2016-10" db="EMBL/GenBank/DDBJ databases">
        <authorList>
            <person name="de Groot N.N."/>
        </authorList>
    </citation>
    <scope>NUCLEOTIDE SEQUENCE [LARGE SCALE GENOMIC DNA]</scope>
    <source>
        <strain evidence="1 2">DSM 44778</strain>
    </source>
</reference>
<organism evidence="1 2">
    <name type="scientific">Thermoflavimicrobium dichotomicum</name>
    <dbReference type="NCBI Taxonomy" id="46223"/>
    <lineage>
        <taxon>Bacteria</taxon>
        <taxon>Bacillati</taxon>
        <taxon>Bacillota</taxon>
        <taxon>Bacilli</taxon>
        <taxon>Bacillales</taxon>
        <taxon>Thermoactinomycetaceae</taxon>
        <taxon>Thermoflavimicrobium</taxon>
    </lineage>
</organism>
<protein>
    <submittedName>
        <fullName evidence="1">Uncharacterized protein</fullName>
    </submittedName>
</protein>
<dbReference type="Proteomes" id="UP000199545">
    <property type="component" value="Unassembled WGS sequence"/>
</dbReference>
<keyword evidence="2" id="KW-1185">Reference proteome</keyword>
<sequence length="52" mass="6173">MRRLPKEMEVKQQMALQASAHLKEVDILLDLVEKENGNQIVPVEQWVQKQRF</sequence>
<proteinExistence type="predicted"/>
<dbReference type="EMBL" id="FORR01000003">
    <property type="protein sequence ID" value="SFJ00831.1"/>
    <property type="molecule type" value="Genomic_DNA"/>
</dbReference>
<accession>A0A1I3MV54</accession>
<evidence type="ECO:0000313" key="1">
    <source>
        <dbReference type="EMBL" id="SFJ00831.1"/>
    </source>
</evidence>
<dbReference type="RefSeq" id="WP_175482308.1">
    <property type="nucleotide sequence ID" value="NZ_FORR01000003.1"/>
</dbReference>